<proteinExistence type="predicted"/>
<dbReference type="Proteomes" id="UP001152795">
    <property type="component" value="Unassembled WGS sequence"/>
</dbReference>
<accession>A0A7D9EL38</accession>
<dbReference type="EMBL" id="CACRXK020006964">
    <property type="protein sequence ID" value="CAB4010925.1"/>
    <property type="molecule type" value="Genomic_DNA"/>
</dbReference>
<feature type="region of interest" description="Disordered" evidence="1">
    <location>
        <begin position="1"/>
        <end position="26"/>
    </location>
</feature>
<evidence type="ECO:0000313" key="2">
    <source>
        <dbReference type="EMBL" id="CAB4010925.1"/>
    </source>
</evidence>
<evidence type="ECO:0000313" key="3">
    <source>
        <dbReference type="Proteomes" id="UP001152795"/>
    </source>
</evidence>
<organism evidence="2 3">
    <name type="scientific">Paramuricea clavata</name>
    <name type="common">Red gorgonian</name>
    <name type="synonym">Violescent sea-whip</name>
    <dbReference type="NCBI Taxonomy" id="317549"/>
    <lineage>
        <taxon>Eukaryota</taxon>
        <taxon>Metazoa</taxon>
        <taxon>Cnidaria</taxon>
        <taxon>Anthozoa</taxon>
        <taxon>Octocorallia</taxon>
        <taxon>Malacalcyonacea</taxon>
        <taxon>Plexauridae</taxon>
        <taxon>Paramuricea</taxon>
    </lineage>
</organism>
<gene>
    <name evidence="2" type="ORF">PACLA_8A008046</name>
</gene>
<dbReference type="PANTHER" id="PTHR31751">
    <property type="entry name" value="SI:CH211-108C17.2-RELATED-RELATED"/>
    <property type="match status" value="1"/>
</dbReference>
<dbReference type="OrthoDB" id="5984683at2759"/>
<name>A0A7D9EL38_PARCT</name>
<comment type="caution">
    <text evidence="2">The sequence shown here is derived from an EMBL/GenBank/DDBJ whole genome shotgun (WGS) entry which is preliminary data.</text>
</comment>
<evidence type="ECO:0000256" key="1">
    <source>
        <dbReference type="SAM" id="MobiDB-lite"/>
    </source>
</evidence>
<protein>
    <submittedName>
        <fullName evidence="2">Uncharacterized protein</fullName>
    </submittedName>
</protein>
<dbReference type="AlphaFoldDB" id="A0A7D9EL38"/>
<keyword evidence="3" id="KW-1185">Reference proteome</keyword>
<reference evidence="2" key="1">
    <citation type="submission" date="2020-04" db="EMBL/GenBank/DDBJ databases">
        <authorList>
            <person name="Alioto T."/>
            <person name="Alioto T."/>
            <person name="Gomez Garrido J."/>
        </authorList>
    </citation>
    <scope>NUCLEOTIDE SEQUENCE</scope>
    <source>
        <strain evidence="2">A484AB</strain>
    </source>
</reference>
<dbReference type="PANTHER" id="PTHR31751:SF7">
    <property type="entry name" value="THAP-TYPE DOMAIN-CONTAINING PROTEIN"/>
    <property type="match status" value="1"/>
</dbReference>
<sequence length="539" mass="61421">MAEERAHISQAVEPQTSTPCKQSDDTTLILNESPILGSKEQTNHNERAEMEIDETISSPSFYERVQKSVFILFEMEANTSIFSDDEEDFLEDTSSDESLRHDELTHSAIEALNAEEKHEEYEDEHFCSTEEIGDEEIMQDLECYYDNQHDSYDNDDDCTPESVAKDISHNLNGNISLGYGPHPKFSRGDEVYALEREFKMVTEKKIICSLDLMLEVFARCCQTPGCADVPHITYHFVGTTLIVNCSCQAGRTFRFCSSREVNLMYVNNIQISAAVLLSGSNYGKINRLAQVLNLAFPSKSTYFRIQRLYLLPAVDEWWGWMRGQLVDEFLGQDIVIGGDGQCDSPGFNAKNLCYFLVEVNSNYILHVEVVDKRHVGLVSTNMEREGVKKSLQKLQEDLHIVELVTDASSSIKKLLETEFKDIIHSLDVWHKSKSIKKCLAKLSKPKAMSKVKDWSNHIVRHFWHCASECRKDDSTSDAEALRIMKDKWIGLLHHICNSHEWLGGKCEHAEGEHDRLCLGLIDGTKTLSNYKRSSSIQNF</sequence>
<feature type="compositionally biased region" description="Polar residues" evidence="1">
    <location>
        <begin position="12"/>
        <end position="26"/>
    </location>
</feature>